<dbReference type="AlphaFoldDB" id="A0A1R1PYH2"/>
<organism evidence="4 5">
    <name type="scientific">Zancudomyces culisetae</name>
    <name type="common">Gut fungus</name>
    <name type="synonym">Smittium culisetae</name>
    <dbReference type="NCBI Taxonomy" id="1213189"/>
    <lineage>
        <taxon>Eukaryota</taxon>
        <taxon>Fungi</taxon>
        <taxon>Fungi incertae sedis</taxon>
        <taxon>Zoopagomycota</taxon>
        <taxon>Kickxellomycotina</taxon>
        <taxon>Harpellomycetes</taxon>
        <taxon>Harpellales</taxon>
        <taxon>Legeriomycetaceae</taxon>
        <taxon>Zancudomyces</taxon>
    </lineage>
</organism>
<comment type="caution">
    <text evidence="4">The sequence shown here is derived from an EMBL/GenBank/DDBJ whole genome shotgun (WGS) entry which is preliminary data.</text>
</comment>
<dbReference type="GO" id="GO:0005763">
    <property type="term" value="C:mitochondrial small ribosomal subunit"/>
    <property type="evidence" value="ECO:0007669"/>
    <property type="project" value="TreeGrafter"/>
</dbReference>
<name>A0A1R1PYH2_ZANCU</name>
<evidence type="ECO:0000313" key="5">
    <source>
        <dbReference type="Proteomes" id="UP000188320"/>
    </source>
</evidence>
<dbReference type="GO" id="GO:0003735">
    <property type="term" value="F:structural constituent of ribosome"/>
    <property type="evidence" value="ECO:0007669"/>
    <property type="project" value="InterPro"/>
</dbReference>
<dbReference type="InterPro" id="IPR023803">
    <property type="entry name" value="Ribosomal_bS16_dom_sf"/>
</dbReference>
<reference evidence="5" key="1">
    <citation type="submission" date="2017-01" db="EMBL/GenBank/DDBJ databases">
        <authorList>
            <person name="Wang Y."/>
            <person name="White M."/>
            <person name="Kvist S."/>
            <person name="Moncalvo J.-M."/>
        </authorList>
    </citation>
    <scope>NUCLEOTIDE SEQUENCE [LARGE SCALE GENOMIC DNA]</scope>
    <source>
        <strain evidence="5">COL-18-3</strain>
    </source>
</reference>
<keyword evidence="3" id="KW-0687">Ribonucleoprotein</keyword>
<gene>
    <name evidence="4" type="ORF">AX774_g461</name>
</gene>
<dbReference type="InterPro" id="IPR000307">
    <property type="entry name" value="Ribosomal_bS16"/>
</dbReference>
<dbReference type="SUPFAM" id="SSF54565">
    <property type="entry name" value="Ribosomal protein S16"/>
    <property type="match status" value="1"/>
</dbReference>
<dbReference type="GO" id="GO:0032543">
    <property type="term" value="P:mitochondrial translation"/>
    <property type="evidence" value="ECO:0007669"/>
    <property type="project" value="TreeGrafter"/>
</dbReference>
<dbReference type="OrthoDB" id="407221at2759"/>
<dbReference type="EMBL" id="LSSK01000025">
    <property type="protein sequence ID" value="OMH85997.1"/>
    <property type="molecule type" value="Genomic_DNA"/>
</dbReference>
<proteinExistence type="inferred from homology"/>
<evidence type="ECO:0000313" key="4">
    <source>
        <dbReference type="EMBL" id="OMH85997.1"/>
    </source>
</evidence>
<dbReference type="NCBIfam" id="TIGR00002">
    <property type="entry name" value="S16"/>
    <property type="match status" value="1"/>
</dbReference>
<dbReference type="HAMAP" id="MF_00385">
    <property type="entry name" value="Ribosomal_bS16"/>
    <property type="match status" value="1"/>
</dbReference>
<evidence type="ECO:0000256" key="3">
    <source>
        <dbReference type="ARBA" id="ARBA00023274"/>
    </source>
</evidence>
<keyword evidence="5" id="KW-1185">Reference proteome</keyword>
<dbReference type="Pfam" id="PF00886">
    <property type="entry name" value="Ribosomal_S16"/>
    <property type="match status" value="1"/>
</dbReference>
<dbReference type="Proteomes" id="UP000188320">
    <property type="component" value="Unassembled WGS sequence"/>
</dbReference>
<accession>A0A1R1PYH2</accession>
<comment type="similarity">
    <text evidence="1">Belongs to the bacterial ribosomal protein bS16 family.</text>
</comment>
<protein>
    <submittedName>
        <fullName evidence="4">37S ribosomal protein S16, mitochondrial</fullName>
    </submittedName>
</protein>
<sequence>MVVKIRFLRLGTKRNQVYNIVVANGRSKPTGKPIEILGTFDPRPDLSTSTKHTNLNFERTKYWLGVGAQPTDSAAKLLARAGLIPPKLPTRIPTFTPTFKD</sequence>
<dbReference type="Gene3D" id="3.30.1320.10">
    <property type="match status" value="1"/>
</dbReference>
<dbReference type="PANTHER" id="PTHR12919">
    <property type="entry name" value="30S RIBOSOMAL PROTEIN S16"/>
    <property type="match status" value="1"/>
</dbReference>
<keyword evidence="2 4" id="KW-0689">Ribosomal protein</keyword>
<evidence type="ECO:0000256" key="1">
    <source>
        <dbReference type="ARBA" id="ARBA00006668"/>
    </source>
</evidence>
<evidence type="ECO:0000256" key="2">
    <source>
        <dbReference type="ARBA" id="ARBA00022980"/>
    </source>
</evidence>
<dbReference type="PANTHER" id="PTHR12919:SF20">
    <property type="entry name" value="SMALL RIBOSOMAL SUBUNIT PROTEIN BS16M"/>
    <property type="match status" value="1"/>
</dbReference>